<evidence type="ECO:0000313" key="3">
    <source>
        <dbReference type="Proteomes" id="UP001491310"/>
    </source>
</evidence>
<dbReference type="Proteomes" id="UP001491310">
    <property type="component" value="Unassembled WGS sequence"/>
</dbReference>
<name>A0ABR2YQA8_9CHLO</name>
<feature type="region of interest" description="Disordered" evidence="1">
    <location>
        <begin position="35"/>
        <end position="54"/>
    </location>
</feature>
<sequence>MAGAGCEHSIVGTAYKYYEELSSGADVSAAVLDSQMRPRPTEHHKKATTWRKENYSCRQERSHIKARSFEQLKESQGKPGPIADARQEQACCQAPVNALCH</sequence>
<protein>
    <submittedName>
        <fullName evidence="2">Uncharacterized protein</fullName>
    </submittedName>
</protein>
<organism evidence="2 3">
    <name type="scientific">Coccomyxa subellipsoidea</name>
    <dbReference type="NCBI Taxonomy" id="248742"/>
    <lineage>
        <taxon>Eukaryota</taxon>
        <taxon>Viridiplantae</taxon>
        <taxon>Chlorophyta</taxon>
        <taxon>core chlorophytes</taxon>
        <taxon>Trebouxiophyceae</taxon>
        <taxon>Trebouxiophyceae incertae sedis</taxon>
        <taxon>Coccomyxaceae</taxon>
        <taxon>Coccomyxa</taxon>
    </lineage>
</organism>
<comment type="caution">
    <text evidence="2">The sequence shown here is derived from an EMBL/GenBank/DDBJ whole genome shotgun (WGS) entry which is preliminary data.</text>
</comment>
<proteinExistence type="predicted"/>
<reference evidence="2 3" key="1">
    <citation type="journal article" date="2024" name="Nat. Commun.">
        <title>Phylogenomics reveals the evolutionary origins of lichenization in chlorophyte algae.</title>
        <authorList>
            <person name="Puginier C."/>
            <person name="Libourel C."/>
            <person name="Otte J."/>
            <person name="Skaloud P."/>
            <person name="Haon M."/>
            <person name="Grisel S."/>
            <person name="Petersen M."/>
            <person name="Berrin J.G."/>
            <person name="Delaux P.M."/>
            <person name="Dal Grande F."/>
            <person name="Keller J."/>
        </authorList>
    </citation>
    <scope>NUCLEOTIDE SEQUENCE [LARGE SCALE GENOMIC DNA]</scope>
    <source>
        <strain evidence="2 3">SAG 216-7</strain>
    </source>
</reference>
<accession>A0ABR2YQA8</accession>
<evidence type="ECO:0000313" key="2">
    <source>
        <dbReference type="EMBL" id="KAK9909134.1"/>
    </source>
</evidence>
<gene>
    <name evidence="2" type="ORF">WJX75_007715</name>
</gene>
<dbReference type="EMBL" id="JALJOT010000007">
    <property type="protein sequence ID" value="KAK9909134.1"/>
    <property type="molecule type" value="Genomic_DNA"/>
</dbReference>
<evidence type="ECO:0000256" key="1">
    <source>
        <dbReference type="SAM" id="MobiDB-lite"/>
    </source>
</evidence>
<keyword evidence="3" id="KW-1185">Reference proteome</keyword>